<keyword evidence="3" id="KW-1185">Reference proteome</keyword>
<dbReference type="InterPro" id="IPR001353">
    <property type="entry name" value="Proteasome_sua/b"/>
</dbReference>
<dbReference type="OrthoDB" id="7854943at2759"/>
<organism evidence="2 3">
    <name type="scientific">Cuscuta campestris</name>
    <dbReference type="NCBI Taxonomy" id="132261"/>
    <lineage>
        <taxon>Eukaryota</taxon>
        <taxon>Viridiplantae</taxon>
        <taxon>Streptophyta</taxon>
        <taxon>Embryophyta</taxon>
        <taxon>Tracheophyta</taxon>
        <taxon>Spermatophyta</taxon>
        <taxon>Magnoliopsida</taxon>
        <taxon>eudicotyledons</taxon>
        <taxon>Gunneridae</taxon>
        <taxon>Pentapetalae</taxon>
        <taxon>asterids</taxon>
        <taxon>lamiids</taxon>
        <taxon>Solanales</taxon>
        <taxon>Convolvulaceae</taxon>
        <taxon>Cuscuteae</taxon>
        <taxon>Cuscuta</taxon>
        <taxon>Cuscuta subgen. Grammica</taxon>
        <taxon>Cuscuta sect. Cleistogrammica</taxon>
    </lineage>
</organism>
<evidence type="ECO:0000313" key="3">
    <source>
        <dbReference type="Proteomes" id="UP000595140"/>
    </source>
</evidence>
<sequence length="256" mass="28483">MGGFEEAKVNTTLGFIFKEEVVMVAIDHPRLPDGAFPENAIVPHPHLLVAISGGSKDSRKEFLHYLQKKCNEHEREVGRKASAEEATKWMCGLVSRNLPSRDDDGLPKLIFAGCETSYSGDDLPKGILIAGWDKELGPSLYQVDAEGKIWKHPLCSAGCGSAGLSLITWPHKHMSMDDAIKMTEGALCLSVYPYREACECVTVFQVGVEGVKLVIFNRDIGEWQKQHFAENPDDKWAYDQLKKLVERNIGAVLIKR</sequence>
<dbReference type="Proteomes" id="UP000595140">
    <property type="component" value="Unassembled WGS sequence"/>
</dbReference>
<gene>
    <name evidence="2" type="ORF">CCAM_LOCUS44050</name>
</gene>
<dbReference type="Gene3D" id="3.60.20.10">
    <property type="entry name" value="Glutamine Phosphoribosylpyrophosphate, subunit 1, domain 1"/>
    <property type="match status" value="1"/>
</dbReference>
<evidence type="ECO:0000256" key="1">
    <source>
        <dbReference type="ARBA" id="ARBA00022942"/>
    </source>
</evidence>
<dbReference type="GO" id="GO:0051603">
    <property type="term" value="P:proteolysis involved in protein catabolic process"/>
    <property type="evidence" value="ECO:0007669"/>
    <property type="project" value="InterPro"/>
</dbReference>
<proteinExistence type="predicted"/>
<accession>A0A484NQS6</accession>
<dbReference type="InterPro" id="IPR029055">
    <property type="entry name" value="Ntn_hydrolases_N"/>
</dbReference>
<dbReference type="PANTHER" id="PTHR11599">
    <property type="entry name" value="PROTEASOME SUBUNIT ALPHA/BETA"/>
    <property type="match status" value="1"/>
</dbReference>
<dbReference type="SUPFAM" id="SSF56235">
    <property type="entry name" value="N-terminal nucleophile aminohydrolases (Ntn hydrolases)"/>
    <property type="match status" value="1"/>
</dbReference>
<dbReference type="EMBL" id="OOIL02006793">
    <property type="protein sequence ID" value="VFR02275.1"/>
    <property type="molecule type" value="Genomic_DNA"/>
</dbReference>
<keyword evidence="1" id="KW-0647">Proteasome</keyword>
<evidence type="ECO:0000313" key="2">
    <source>
        <dbReference type="EMBL" id="VFR02275.1"/>
    </source>
</evidence>
<dbReference type="GO" id="GO:0005839">
    <property type="term" value="C:proteasome core complex"/>
    <property type="evidence" value="ECO:0007669"/>
    <property type="project" value="InterPro"/>
</dbReference>
<protein>
    <submittedName>
        <fullName evidence="2">Uncharacterized protein</fullName>
    </submittedName>
</protein>
<name>A0A484NQS6_9ASTE</name>
<reference evidence="2 3" key="1">
    <citation type="submission" date="2018-04" db="EMBL/GenBank/DDBJ databases">
        <authorList>
            <person name="Vogel A."/>
        </authorList>
    </citation>
    <scope>NUCLEOTIDE SEQUENCE [LARGE SCALE GENOMIC DNA]</scope>
</reference>
<dbReference type="AlphaFoldDB" id="A0A484NQS6"/>
<dbReference type="InterPro" id="IPR050115">
    <property type="entry name" value="Proteasome_alpha"/>
</dbReference>
<dbReference type="Pfam" id="PF00227">
    <property type="entry name" value="Proteasome"/>
    <property type="match status" value="1"/>
</dbReference>